<dbReference type="KEGG" id="kak:Kalk_20690"/>
<dbReference type="RefSeq" id="WP_101896071.1">
    <property type="nucleotide sequence ID" value="NZ_CP022684.1"/>
</dbReference>
<name>A0A2K9LQU5_9GAMM</name>
<sequence length="148" mass="16879">MNPEIKQIRPVDVARRLRTQSNEELKSWVRMIITISSTFLSVLIAFKENYVPDNPEFSFLLILGFIFFVVVIFSGVVILHTEVQTKFDSANEIDNVLDLYGEEAAVQHLKGSGSKAIARPIYLYAHFAFHISFALGFVFVVAFLSFNW</sequence>
<protein>
    <recommendedName>
        <fullName evidence="4">SMODS and SLOG-associating 2TM effector domain-containing protein</fullName>
    </recommendedName>
</protein>
<dbReference type="Proteomes" id="UP000235116">
    <property type="component" value="Chromosome"/>
</dbReference>
<keyword evidence="3" id="KW-1185">Reference proteome</keyword>
<keyword evidence="1" id="KW-0812">Transmembrane</keyword>
<feature type="transmembrane region" description="Helical" evidence="1">
    <location>
        <begin position="121"/>
        <end position="146"/>
    </location>
</feature>
<feature type="transmembrane region" description="Helical" evidence="1">
    <location>
        <begin position="58"/>
        <end position="79"/>
    </location>
</feature>
<feature type="transmembrane region" description="Helical" evidence="1">
    <location>
        <begin position="28"/>
        <end position="46"/>
    </location>
</feature>
<evidence type="ECO:0000313" key="3">
    <source>
        <dbReference type="Proteomes" id="UP000235116"/>
    </source>
</evidence>
<dbReference type="EMBL" id="CP022684">
    <property type="protein sequence ID" value="AUM14698.1"/>
    <property type="molecule type" value="Genomic_DNA"/>
</dbReference>
<gene>
    <name evidence="2" type="ORF">Kalk_20690</name>
</gene>
<dbReference type="AlphaFoldDB" id="A0A2K9LQU5"/>
<keyword evidence="1" id="KW-0472">Membrane</keyword>
<evidence type="ECO:0008006" key="4">
    <source>
        <dbReference type="Google" id="ProtNLM"/>
    </source>
</evidence>
<organism evidence="2 3">
    <name type="scientific">Ketobacter alkanivorans</name>
    <dbReference type="NCBI Taxonomy" id="1917421"/>
    <lineage>
        <taxon>Bacteria</taxon>
        <taxon>Pseudomonadati</taxon>
        <taxon>Pseudomonadota</taxon>
        <taxon>Gammaproteobacteria</taxon>
        <taxon>Pseudomonadales</taxon>
        <taxon>Ketobacteraceae</taxon>
        <taxon>Ketobacter</taxon>
    </lineage>
</organism>
<proteinExistence type="predicted"/>
<keyword evidence="1" id="KW-1133">Transmembrane helix</keyword>
<accession>A0A2K9LQU5</accession>
<reference evidence="3" key="1">
    <citation type="submission" date="2017-08" db="EMBL/GenBank/DDBJ databases">
        <title>Direct submision.</title>
        <authorList>
            <person name="Kim S.-J."/>
            <person name="Rhee S.-K."/>
        </authorList>
    </citation>
    <scope>NUCLEOTIDE SEQUENCE [LARGE SCALE GENOMIC DNA]</scope>
    <source>
        <strain evidence="3">GI5</strain>
    </source>
</reference>
<evidence type="ECO:0000256" key="1">
    <source>
        <dbReference type="SAM" id="Phobius"/>
    </source>
</evidence>
<evidence type="ECO:0000313" key="2">
    <source>
        <dbReference type="EMBL" id="AUM14698.1"/>
    </source>
</evidence>